<dbReference type="Proteomes" id="UP000653730">
    <property type="component" value="Unassembled WGS sequence"/>
</dbReference>
<dbReference type="AlphaFoldDB" id="A0A926JT69"/>
<evidence type="ECO:0000313" key="2">
    <source>
        <dbReference type="Proteomes" id="UP000653730"/>
    </source>
</evidence>
<organism evidence="1 2">
    <name type="scientific">Sinomicrobium weinanense</name>
    <dbReference type="NCBI Taxonomy" id="2842200"/>
    <lineage>
        <taxon>Bacteria</taxon>
        <taxon>Pseudomonadati</taxon>
        <taxon>Bacteroidota</taxon>
        <taxon>Flavobacteriia</taxon>
        <taxon>Flavobacteriales</taxon>
        <taxon>Flavobacteriaceae</taxon>
        <taxon>Sinomicrobium</taxon>
    </lineage>
</organism>
<comment type="caution">
    <text evidence="1">The sequence shown here is derived from an EMBL/GenBank/DDBJ whole genome shotgun (WGS) entry which is preliminary data.</text>
</comment>
<evidence type="ECO:0000313" key="1">
    <source>
        <dbReference type="EMBL" id="MBC9796797.1"/>
    </source>
</evidence>
<gene>
    <name evidence="1" type="ORF">IBL28_12510</name>
</gene>
<accession>A0A926JT69</accession>
<proteinExistence type="predicted"/>
<protein>
    <submittedName>
        <fullName evidence="1">Uncharacterized protein</fullName>
    </submittedName>
</protein>
<dbReference type="EMBL" id="JACVDC010000036">
    <property type="protein sequence ID" value="MBC9796797.1"/>
    <property type="molecule type" value="Genomic_DNA"/>
</dbReference>
<reference evidence="1 2" key="1">
    <citation type="submission" date="2020-09" db="EMBL/GenBank/DDBJ databases">
        <title>Sinomicrobium weinanense sp. nov., a halophilic bacteria isolated from saline-alkali soil.</title>
        <authorList>
            <person name="Wu P."/>
            <person name="Ren H."/>
            <person name="Mei Y."/>
            <person name="Liang Y."/>
            <person name="Chen Z."/>
        </authorList>
    </citation>
    <scope>NUCLEOTIDE SEQUENCE [LARGE SCALE GENOMIC DNA]</scope>
    <source>
        <strain evidence="1 2">FJxs</strain>
    </source>
</reference>
<dbReference type="RefSeq" id="WP_187965940.1">
    <property type="nucleotide sequence ID" value="NZ_JACVDC010000036.1"/>
</dbReference>
<name>A0A926JT69_9FLAO</name>
<sequence length="90" mass="10217">MNTNPKKLLHHLKEDVTDHIPTLRLHPEFKGKLQLPYFYMDSIADYIESVGALIGLCDTLLDSEEKRCKAQIHKVLVLIGKLLSVSEDTS</sequence>
<keyword evidence="2" id="KW-1185">Reference proteome</keyword>